<gene>
    <name evidence="3" type="ORF">Acaty_c0837</name>
</gene>
<organism evidence="3 4">
    <name type="scientific">Acidithiobacillus caldus (strain ATCC 51756 / DSM 8584 / KU)</name>
    <dbReference type="NCBI Taxonomy" id="637389"/>
    <lineage>
        <taxon>Bacteria</taxon>
        <taxon>Pseudomonadati</taxon>
        <taxon>Pseudomonadota</taxon>
        <taxon>Acidithiobacillia</taxon>
        <taxon>Acidithiobacillales</taxon>
        <taxon>Acidithiobacillaceae</taxon>
        <taxon>Acidithiobacillus</taxon>
    </lineage>
</organism>
<dbReference type="Proteomes" id="UP000005522">
    <property type="component" value="Chromosome"/>
</dbReference>
<dbReference type="PANTHER" id="PTHR43377">
    <property type="entry name" value="BILIVERDIN REDUCTASE A"/>
    <property type="match status" value="1"/>
</dbReference>
<name>A0A059ZP44_ACICK</name>
<dbReference type="RefSeq" id="WP_004871119.1">
    <property type="nucleotide sequence ID" value="NZ_CP005986.1"/>
</dbReference>
<dbReference type="Gene3D" id="3.40.50.720">
    <property type="entry name" value="NAD(P)-binding Rossmann-like Domain"/>
    <property type="match status" value="1"/>
</dbReference>
<proteinExistence type="predicted"/>
<dbReference type="EMBL" id="CP005986">
    <property type="protein sequence ID" value="AIA54714.1"/>
    <property type="molecule type" value="Genomic_DNA"/>
</dbReference>
<dbReference type="Gene3D" id="3.30.360.10">
    <property type="entry name" value="Dihydrodipicolinate Reductase, domain 2"/>
    <property type="match status" value="1"/>
</dbReference>
<reference evidence="3 4" key="1">
    <citation type="journal article" date="2009" name="J. Bacteriol.">
        <title>Draft genome sequence of the extremely acidophilic bacterium Acidithiobacillus caldus ATCC 51756 reveals metabolic versatility in the genus Acidithiobacillus.</title>
        <authorList>
            <person name="Valdes J."/>
            <person name="Quatrini R."/>
            <person name="Hallberg K."/>
            <person name="Dopson M."/>
            <person name="Valenzuela P.D."/>
            <person name="Holmes D.S."/>
        </authorList>
    </citation>
    <scope>NUCLEOTIDE SEQUENCE [LARGE SCALE GENOMIC DNA]</scope>
    <source>
        <strain evidence="4">ATCC 51756 / DSM 8584 / KU</strain>
    </source>
</reference>
<evidence type="ECO:0000259" key="2">
    <source>
        <dbReference type="Pfam" id="PF22725"/>
    </source>
</evidence>
<evidence type="ECO:0000313" key="4">
    <source>
        <dbReference type="Proteomes" id="UP000005522"/>
    </source>
</evidence>
<accession>A0A059ZP44</accession>
<dbReference type="InterPro" id="IPR051450">
    <property type="entry name" value="Gfo/Idh/MocA_Oxidoreductases"/>
</dbReference>
<feature type="domain" description="GFO/IDH/MocA-like oxidoreductase" evidence="2">
    <location>
        <begin position="139"/>
        <end position="225"/>
    </location>
</feature>
<dbReference type="eggNOG" id="COG0673">
    <property type="taxonomic scope" value="Bacteria"/>
</dbReference>
<protein>
    <submittedName>
        <fullName evidence="3">Oxidoreductase, Gfo/Idh/MocA family</fullName>
    </submittedName>
</protein>
<dbReference type="KEGG" id="acz:Acaty_c0837"/>
<dbReference type="InterPro" id="IPR000683">
    <property type="entry name" value="Gfo/Idh/MocA-like_OxRdtase_N"/>
</dbReference>
<dbReference type="Pfam" id="PF01408">
    <property type="entry name" value="GFO_IDH_MocA"/>
    <property type="match status" value="1"/>
</dbReference>
<evidence type="ECO:0000259" key="1">
    <source>
        <dbReference type="Pfam" id="PF01408"/>
    </source>
</evidence>
<dbReference type="SUPFAM" id="SSF55347">
    <property type="entry name" value="Glyceraldehyde-3-phosphate dehydrogenase-like, C-terminal domain"/>
    <property type="match status" value="1"/>
</dbReference>
<dbReference type="PANTHER" id="PTHR43377:SF1">
    <property type="entry name" value="BILIVERDIN REDUCTASE A"/>
    <property type="match status" value="1"/>
</dbReference>
<dbReference type="GO" id="GO:0000166">
    <property type="term" value="F:nucleotide binding"/>
    <property type="evidence" value="ECO:0007669"/>
    <property type="project" value="InterPro"/>
</dbReference>
<evidence type="ECO:0000313" key="3">
    <source>
        <dbReference type="EMBL" id="AIA54714.1"/>
    </source>
</evidence>
<dbReference type="AlphaFoldDB" id="A0A059ZP44"/>
<feature type="domain" description="Gfo/Idh/MocA-like oxidoreductase N-terminal" evidence="1">
    <location>
        <begin position="4"/>
        <end position="118"/>
    </location>
</feature>
<dbReference type="InterPro" id="IPR036291">
    <property type="entry name" value="NAD(P)-bd_dom_sf"/>
</dbReference>
<dbReference type="InterPro" id="IPR055170">
    <property type="entry name" value="GFO_IDH_MocA-like_dom"/>
</dbReference>
<dbReference type="SUPFAM" id="SSF51735">
    <property type="entry name" value="NAD(P)-binding Rossmann-fold domains"/>
    <property type="match status" value="1"/>
</dbReference>
<dbReference type="Pfam" id="PF22725">
    <property type="entry name" value="GFO_IDH_MocA_C3"/>
    <property type="match status" value="1"/>
</dbReference>
<dbReference type="HOGENOM" id="CLU_023194_10_0_6"/>
<sequence>MKTLRTAVVGVGHLGRFHAQKYAACSNLQGVFDQDPERAAAVAAELGCTAFASLEELLAGVDAISIATPTSTHFAVATEALRAGVHCLVEKPFTLDLAEAEALEALVAQVGKVLAVGHIERAHPAIRHLRGRGFGAPRYVEAERLAPFKPRSLDIDVIMDLMIHDLDLTLWFSGEHLQDIRAVGVAAVTDKADMANAWVTLGNGAVANLAASRVVREPVRRMRIFWEDRYASVDFTTRQLRLVERGRGSVPGIPGAEEQVLELPAEDALEYEIRNFLGAVLGQEAPMCSAREGRLALAAALGVRDAVESFLHAKEGTPCREP</sequence>